<accession>A0A523VZ08</accession>
<dbReference type="EMBL" id="SOIZ01000327">
    <property type="protein sequence ID" value="TET59951.1"/>
    <property type="molecule type" value="Genomic_DNA"/>
</dbReference>
<protein>
    <submittedName>
        <fullName evidence="1">Uncharacterized protein</fullName>
    </submittedName>
</protein>
<dbReference type="AlphaFoldDB" id="A0A523VZ08"/>
<feature type="non-terminal residue" evidence="1">
    <location>
        <position position="95"/>
    </location>
</feature>
<gene>
    <name evidence="1" type="ORF">E3J48_07215</name>
</gene>
<dbReference type="InterPro" id="IPR039498">
    <property type="entry name" value="NTP_transf_5"/>
</dbReference>
<reference evidence="1 2" key="1">
    <citation type="submission" date="2019-03" db="EMBL/GenBank/DDBJ databases">
        <title>Metabolic potential of uncultured bacteria and archaea associated with petroleum seepage in deep-sea sediments.</title>
        <authorList>
            <person name="Dong X."/>
            <person name="Hubert C."/>
        </authorList>
    </citation>
    <scope>NUCLEOTIDE SEQUENCE [LARGE SCALE GENOMIC DNA]</scope>
    <source>
        <strain evidence="1">E29_bin52</strain>
    </source>
</reference>
<sequence length="95" mass="11204">MLLNSSPSERLLLYCTRSGLNDETRQQIVNLLEEKIDWEGFIDQARHHGIAASAYLHFKQLDEGIPEEVKNRLRKMYLWNVIHNLKLWSALEEIL</sequence>
<comment type="caution">
    <text evidence="1">The sequence shown here is derived from an EMBL/GenBank/DDBJ whole genome shotgun (WGS) entry which is preliminary data.</text>
</comment>
<organism evidence="1 2">
    <name type="scientific">Aerophobetes bacterium</name>
    <dbReference type="NCBI Taxonomy" id="2030807"/>
    <lineage>
        <taxon>Bacteria</taxon>
        <taxon>Candidatus Aerophobota</taxon>
    </lineage>
</organism>
<name>A0A523VZ08_UNCAE</name>
<dbReference type="Pfam" id="PF14907">
    <property type="entry name" value="NTP_transf_5"/>
    <property type="match status" value="1"/>
</dbReference>
<evidence type="ECO:0000313" key="2">
    <source>
        <dbReference type="Proteomes" id="UP000319130"/>
    </source>
</evidence>
<dbReference type="Proteomes" id="UP000319130">
    <property type="component" value="Unassembled WGS sequence"/>
</dbReference>
<evidence type="ECO:0000313" key="1">
    <source>
        <dbReference type="EMBL" id="TET59951.1"/>
    </source>
</evidence>
<proteinExistence type="predicted"/>